<sequence>MTSDQPRGFSPGFSRGFSRGFSASVGRGSLVVLLQVLVVVLVLVLLLGVGQQAGDVADAFGDALPEEQLGAQSQVLGVLDEAETNHGSLAPATRWRPRSTASLPPQTPTFPWRPSTVAVCRTLPTCTVTCDPRRKVLAWKSRTMAASNWQQMVGFILGLTITIPWTHGDTAASVSERSKLPRASVAAWPARSTRQAERFLWMLPTFRRRKRPSTHHADWVNCCAAVTASSALATPIGSLLQPGCFSRRSSWRTVLSTAPREHRSTLLTTMKMGTFSAMARPRCSRVVPAGRRRAGTP</sequence>
<evidence type="ECO:0000313" key="3">
    <source>
        <dbReference type="EMBL" id="TNN37025.1"/>
    </source>
</evidence>
<accession>A0A4Z2F7P0</accession>
<dbReference type="AlphaFoldDB" id="A0A4Z2F7P0"/>
<name>A0A4Z2F7P0_9TELE</name>
<keyword evidence="2" id="KW-0472">Membrane</keyword>
<dbReference type="EMBL" id="SRLO01001543">
    <property type="protein sequence ID" value="TNN37025.1"/>
    <property type="molecule type" value="Genomic_DNA"/>
</dbReference>
<reference evidence="3 4" key="1">
    <citation type="submission" date="2019-03" db="EMBL/GenBank/DDBJ databases">
        <title>First draft genome of Liparis tanakae, snailfish: a comprehensive survey of snailfish specific genes.</title>
        <authorList>
            <person name="Kim W."/>
            <person name="Song I."/>
            <person name="Jeong J.-H."/>
            <person name="Kim D."/>
            <person name="Kim S."/>
            <person name="Ryu S."/>
            <person name="Song J.Y."/>
            <person name="Lee S.K."/>
        </authorList>
    </citation>
    <scope>NUCLEOTIDE SEQUENCE [LARGE SCALE GENOMIC DNA]</scope>
    <source>
        <tissue evidence="3">Muscle</tissue>
    </source>
</reference>
<keyword evidence="4" id="KW-1185">Reference proteome</keyword>
<dbReference type="Proteomes" id="UP000314294">
    <property type="component" value="Unassembled WGS sequence"/>
</dbReference>
<feature type="transmembrane region" description="Helical" evidence="2">
    <location>
        <begin position="28"/>
        <end position="49"/>
    </location>
</feature>
<protein>
    <submittedName>
        <fullName evidence="3">Uncharacterized protein</fullName>
    </submittedName>
</protein>
<keyword evidence="2" id="KW-0812">Transmembrane</keyword>
<evidence type="ECO:0000256" key="2">
    <source>
        <dbReference type="SAM" id="Phobius"/>
    </source>
</evidence>
<organism evidence="3 4">
    <name type="scientific">Liparis tanakae</name>
    <name type="common">Tanaka's snailfish</name>
    <dbReference type="NCBI Taxonomy" id="230148"/>
    <lineage>
        <taxon>Eukaryota</taxon>
        <taxon>Metazoa</taxon>
        <taxon>Chordata</taxon>
        <taxon>Craniata</taxon>
        <taxon>Vertebrata</taxon>
        <taxon>Euteleostomi</taxon>
        <taxon>Actinopterygii</taxon>
        <taxon>Neopterygii</taxon>
        <taxon>Teleostei</taxon>
        <taxon>Neoteleostei</taxon>
        <taxon>Acanthomorphata</taxon>
        <taxon>Eupercaria</taxon>
        <taxon>Perciformes</taxon>
        <taxon>Cottioidei</taxon>
        <taxon>Cottales</taxon>
        <taxon>Liparidae</taxon>
        <taxon>Liparis</taxon>
    </lineage>
</organism>
<evidence type="ECO:0000256" key="1">
    <source>
        <dbReference type="SAM" id="MobiDB-lite"/>
    </source>
</evidence>
<evidence type="ECO:0000313" key="4">
    <source>
        <dbReference type="Proteomes" id="UP000314294"/>
    </source>
</evidence>
<feature type="region of interest" description="Disordered" evidence="1">
    <location>
        <begin position="88"/>
        <end position="108"/>
    </location>
</feature>
<keyword evidence="2" id="KW-1133">Transmembrane helix</keyword>
<gene>
    <name evidence="3" type="ORF">EYF80_052813</name>
</gene>
<proteinExistence type="predicted"/>
<comment type="caution">
    <text evidence="3">The sequence shown here is derived from an EMBL/GenBank/DDBJ whole genome shotgun (WGS) entry which is preliminary data.</text>
</comment>